<dbReference type="InterPro" id="IPR032508">
    <property type="entry name" value="FecR_C"/>
</dbReference>
<proteinExistence type="predicted"/>
<comment type="caution">
    <text evidence="4">The sequence shown here is derived from an EMBL/GenBank/DDBJ whole genome shotgun (WGS) entry which is preliminary data.</text>
</comment>
<reference evidence="4" key="1">
    <citation type="submission" date="2020-10" db="EMBL/GenBank/DDBJ databases">
        <authorList>
            <person name="Lu T."/>
            <person name="Wang Q."/>
            <person name="Han X."/>
        </authorList>
    </citation>
    <scope>NUCLEOTIDE SEQUENCE</scope>
    <source>
        <strain evidence="4">WQ 366</strain>
    </source>
</reference>
<accession>A0ABS7Z2B3</accession>
<keyword evidence="1" id="KW-0472">Membrane</keyword>
<feature type="domain" description="Protein FecR C-terminal" evidence="3">
    <location>
        <begin position="319"/>
        <end position="387"/>
    </location>
</feature>
<evidence type="ECO:0000313" key="4">
    <source>
        <dbReference type="EMBL" id="MCA5004297.1"/>
    </source>
</evidence>
<dbReference type="Pfam" id="PF04773">
    <property type="entry name" value="FecR"/>
    <property type="match status" value="1"/>
</dbReference>
<keyword evidence="1" id="KW-1133">Transmembrane helix</keyword>
<dbReference type="PANTHER" id="PTHR30273">
    <property type="entry name" value="PERIPLASMIC SIGNAL SENSOR AND SIGMA FACTOR ACTIVATOR FECR-RELATED"/>
    <property type="match status" value="1"/>
</dbReference>
<sequence>MYNSELYNLLKNHFDGVITKQQSQFLEELITKADLKTLEDTICQVLKDSEEKIDAIDVNFNRIKFEDVKRQIESKKDIENQRFFSKKNYSIMRYAASIVAIFIASFFIIQFFQKKEGITSVHTISDINPAQSLANISLGNGDVLIVDSTTTGLIYQENGISVYRSEEGVLEYKIDSANSNMLENITITTPKGGFTKLTLSDGTIASLNSASTITYPVSFGKNNRDISAEGEIYFDIAKDKSKPFRIFSEKQTIEVLGTSFNLMSNKDEAKTTLIEGAVRIIVDNKSYFLKPGQQSIVNNAVEIKNTKVDEELAWTNDQFLFDNGSFFEVLREIENWYNVKFVFVRKDVENMHLSGSLSRKVKLSELLKVLSLNTGYKYEIQERRVLVK</sequence>
<organism evidence="4 5">
    <name type="scientific">Sphingobacterium bovistauri</name>
    <dbReference type="NCBI Taxonomy" id="2781959"/>
    <lineage>
        <taxon>Bacteria</taxon>
        <taxon>Pseudomonadati</taxon>
        <taxon>Bacteroidota</taxon>
        <taxon>Sphingobacteriia</taxon>
        <taxon>Sphingobacteriales</taxon>
        <taxon>Sphingobacteriaceae</taxon>
        <taxon>Sphingobacterium</taxon>
    </lineage>
</organism>
<gene>
    <name evidence="4" type="ORF">IPZ78_03890</name>
</gene>
<keyword evidence="1" id="KW-0812">Transmembrane</keyword>
<keyword evidence="5" id="KW-1185">Reference proteome</keyword>
<dbReference type="PANTHER" id="PTHR30273:SF2">
    <property type="entry name" value="PROTEIN FECR"/>
    <property type="match status" value="1"/>
</dbReference>
<dbReference type="Gene3D" id="2.60.120.1440">
    <property type="match status" value="1"/>
</dbReference>
<evidence type="ECO:0000259" key="3">
    <source>
        <dbReference type="Pfam" id="PF16344"/>
    </source>
</evidence>
<evidence type="ECO:0000313" key="5">
    <source>
        <dbReference type="Proteomes" id="UP001165302"/>
    </source>
</evidence>
<dbReference type="InterPro" id="IPR012373">
    <property type="entry name" value="Ferrdict_sens_TM"/>
</dbReference>
<dbReference type="RefSeq" id="WP_225551622.1">
    <property type="nucleotide sequence ID" value="NZ_JADEYP010000004.1"/>
</dbReference>
<name>A0ABS7Z2B3_9SPHI</name>
<evidence type="ECO:0000256" key="1">
    <source>
        <dbReference type="SAM" id="Phobius"/>
    </source>
</evidence>
<dbReference type="EMBL" id="JADEYP010000004">
    <property type="protein sequence ID" value="MCA5004297.1"/>
    <property type="molecule type" value="Genomic_DNA"/>
</dbReference>
<dbReference type="InterPro" id="IPR006860">
    <property type="entry name" value="FecR"/>
</dbReference>
<dbReference type="Proteomes" id="UP001165302">
    <property type="component" value="Unassembled WGS sequence"/>
</dbReference>
<feature type="transmembrane region" description="Helical" evidence="1">
    <location>
        <begin position="91"/>
        <end position="112"/>
    </location>
</feature>
<protein>
    <submittedName>
        <fullName evidence="4">FecR family protein</fullName>
    </submittedName>
</protein>
<dbReference type="Gene3D" id="3.55.50.30">
    <property type="match status" value="1"/>
</dbReference>
<feature type="domain" description="FecR protein" evidence="2">
    <location>
        <begin position="186"/>
        <end position="279"/>
    </location>
</feature>
<evidence type="ECO:0000259" key="2">
    <source>
        <dbReference type="Pfam" id="PF04773"/>
    </source>
</evidence>
<dbReference type="Pfam" id="PF16344">
    <property type="entry name" value="FecR_C"/>
    <property type="match status" value="1"/>
</dbReference>